<keyword evidence="1" id="KW-0285">Flavoprotein</keyword>
<dbReference type="GO" id="GO:0004499">
    <property type="term" value="F:N,N-dimethylaniline monooxygenase activity"/>
    <property type="evidence" value="ECO:0007669"/>
    <property type="project" value="InterPro"/>
</dbReference>
<dbReference type="InterPro" id="IPR036188">
    <property type="entry name" value="FAD/NAD-bd_sf"/>
</dbReference>
<reference evidence="4 5" key="1">
    <citation type="submission" date="2016-05" db="EMBL/GenBank/DDBJ databases">
        <title>Genomic Taxonomy of the Vibrionaceae.</title>
        <authorList>
            <person name="Gomez-Gil B."/>
            <person name="Enciso-Ibarra J."/>
        </authorList>
    </citation>
    <scope>NUCLEOTIDE SEQUENCE [LARGE SCALE GENOMIC DNA]</scope>
    <source>
        <strain evidence="4 5">CAIM 1920</strain>
    </source>
</reference>
<dbReference type="Gene3D" id="3.50.50.60">
    <property type="entry name" value="FAD/NAD(P)-binding domain"/>
    <property type="match status" value="2"/>
</dbReference>
<name>A0A1C3EB95_9GAMM</name>
<dbReference type="PRINTS" id="PR00411">
    <property type="entry name" value="PNDRDTASEI"/>
</dbReference>
<dbReference type="InterPro" id="IPR020946">
    <property type="entry name" value="Flavin_mOase-like"/>
</dbReference>
<keyword evidence="2" id="KW-0274">FAD</keyword>
<gene>
    <name evidence="4" type="ORF">A8L45_20215</name>
</gene>
<evidence type="ECO:0000256" key="3">
    <source>
        <dbReference type="ARBA" id="ARBA00023002"/>
    </source>
</evidence>
<dbReference type="GO" id="GO:0050661">
    <property type="term" value="F:NADP binding"/>
    <property type="evidence" value="ECO:0007669"/>
    <property type="project" value="InterPro"/>
</dbReference>
<accession>A0A1C3EB95</accession>
<dbReference type="OrthoDB" id="9808980at2"/>
<dbReference type="EMBL" id="LYBM01000053">
    <property type="protein sequence ID" value="ODA30464.1"/>
    <property type="molecule type" value="Genomic_DNA"/>
</dbReference>
<dbReference type="AlphaFoldDB" id="A0A1C3EB95"/>
<dbReference type="SUPFAM" id="SSF51905">
    <property type="entry name" value="FAD/NAD(P)-binding domain"/>
    <property type="match status" value="2"/>
</dbReference>
<sequence length="493" mass="55287">MTDTICTTDTLIIGSGISGVGAAIRMLDKGMSDFVILEKFEDIGGTWRDNTYPGCECDVPSALYSYSFEPNPRWSQVFAGQKEIFDYVKATAEKYNVIPKIRFGVEVHKGQWNEEESLWHVKTSKGLYKARKVVSCVGYLHEPIIPDLPGLSDFEGEVFHSARWRHDLDLTGKRVAVIGTGASAIQFVPKIQPQAKELYVFQRSPQWLLPKINLRIPAFAQKLLSVKPVHSAFRAMLYGGMELFGVGFRHPWIMRQIQRLGKFHIKRQIKDPELQKKVTPNYILGCKRVLLSNSYYPALAQDNVDVMATGVKEIRGNTVVGENGEQCEVDVIIFGTGFYVSDIPVADKITGASGLTLADIWKGSPEAYLGTTCHDFPNCFVILGPNLAIGHNSAFIIIEAQLNYVIGALEEMRRRNVDRLEVNAKAQREYNQRVQRDLKGTVWNTGGCTSYYLDVNGKNSVGFPWSTLKLKELLQHFDTQSYKLSKTSDDGAK</sequence>
<comment type="caution">
    <text evidence="4">The sequence shown here is derived from an EMBL/GenBank/DDBJ whole genome shotgun (WGS) entry which is preliminary data.</text>
</comment>
<dbReference type="RefSeq" id="WP_068905170.1">
    <property type="nucleotide sequence ID" value="NZ_JBHUIF010000009.1"/>
</dbReference>
<dbReference type="STRING" id="1080227.A8L45_20215"/>
<dbReference type="GO" id="GO:0050660">
    <property type="term" value="F:flavin adenine dinucleotide binding"/>
    <property type="evidence" value="ECO:0007669"/>
    <property type="project" value="InterPro"/>
</dbReference>
<dbReference type="Pfam" id="PF00743">
    <property type="entry name" value="FMO-like"/>
    <property type="match status" value="1"/>
</dbReference>
<dbReference type="PANTHER" id="PTHR42877:SF4">
    <property type="entry name" value="FAD_NAD(P)-BINDING DOMAIN-CONTAINING PROTEIN-RELATED"/>
    <property type="match status" value="1"/>
</dbReference>
<organism evidence="4 5">
    <name type="scientific">Veronia pacifica</name>
    <dbReference type="NCBI Taxonomy" id="1080227"/>
    <lineage>
        <taxon>Bacteria</taxon>
        <taxon>Pseudomonadati</taxon>
        <taxon>Pseudomonadota</taxon>
        <taxon>Gammaproteobacteria</taxon>
        <taxon>Vibrionales</taxon>
        <taxon>Vibrionaceae</taxon>
        <taxon>Veronia</taxon>
    </lineage>
</organism>
<proteinExistence type="predicted"/>
<evidence type="ECO:0000256" key="1">
    <source>
        <dbReference type="ARBA" id="ARBA00022630"/>
    </source>
</evidence>
<evidence type="ECO:0000313" key="4">
    <source>
        <dbReference type="EMBL" id="ODA30464.1"/>
    </source>
</evidence>
<evidence type="ECO:0000256" key="2">
    <source>
        <dbReference type="ARBA" id="ARBA00022827"/>
    </source>
</evidence>
<keyword evidence="4" id="KW-0503">Monooxygenase</keyword>
<dbReference type="Proteomes" id="UP000094936">
    <property type="component" value="Unassembled WGS sequence"/>
</dbReference>
<protein>
    <submittedName>
        <fullName evidence="4">Cyclohexanone monooxygenase</fullName>
    </submittedName>
</protein>
<keyword evidence="3" id="KW-0560">Oxidoreductase</keyword>
<keyword evidence="5" id="KW-1185">Reference proteome</keyword>
<dbReference type="PANTHER" id="PTHR42877">
    <property type="entry name" value="L-ORNITHINE N(5)-MONOOXYGENASE-RELATED"/>
    <property type="match status" value="1"/>
</dbReference>
<dbReference type="InterPro" id="IPR051209">
    <property type="entry name" value="FAD-bind_Monooxygenase_sf"/>
</dbReference>
<evidence type="ECO:0000313" key="5">
    <source>
        <dbReference type="Proteomes" id="UP000094936"/>
    </source>
</evidence>